<dbReference type="InterPro" id="IPR050980">
    <property type="entry name" value="2C_sensor_his_kinase"/>
</dbReference>
<evidence type="ECO:0000313" key="10">
    <source>
        <dbReference type="Proteomes" id="UP000028981"/>
    </source>
</evidence>
<keyword evidence="7" id="KW-0812">Transmembrane</keyword>
<feature type="transmembrane region" description="Helical" evidence="7">
    <location>
        <begin position="171"/>
        <end position="190"/>
    </location>
</feature>
<organism evidence="9 10">
    <name type="scientific">Devosia riboflavina</name>
    <dbReference type="NCBI Taxonomy" id="46914"/>
    <lineage>
        <taxon>Bacteria</taxon>
        <taxon>Pseudomonadati</taxon>
        <taxon>Pseudomonadota</taxon>
        <taxon>Alphaproteobacteria</taxon>
        <taxon>Hyphomicrobiales</taxon>
        <taxon>Devosiaceae</taxon>
        <taxon>Devosia</taxon>
    </lineage>
</organism>
<dbReference type="GO" id="GO:0005524">
    <property type="term" value="F:ATP binding"/>
    <property type="evidence" value="ECO:0007669"/>
    <property type="project" value="UniProtKB-KW"/>
</dbReference>
<comment type="caution">
    <text evidence="9">The sequence shown here is derived from an EMBL/GenBank/DDBJ whole genome shotgun (WGS) entry which is preliminary data.</text>
</comment>
<keyword evidence="7" id="KW-0472">Membrane</keyword>
<keyword evidence="5" id="KW-0418">Kinase</keyword>
<dbReference type="Gene3D" id="6.10.340.10">
    <property type="match status" value="1"/>
</dbReference>
<dbReference type="SMART" id="SM00387">
    <property type="entry name" value="HATPase_c"/>
    <property type="match status" value="1"/>
</dbReference>
<keyword evidence="4" id="KW-0547">Nucleotide-binding</keyword>
<dbReference type="PRINTS" id="PR00344">
    <property type="entry name" value="BCTRLSENSOR"/>
</dbReference>
<dbReference type="OrthoDB" id="9784218at2"/>
<dbReference type="RefSeq" id="WP_035077910.1">
    <property type="nucleotide sequence ID" value="NZ_JQGC01000001.1"/>
</dbReference>
<evidence type="ECO:0000256" key="1">
    <source>
        <dbReference type="ARBA" id="ARBA00000085"/>
    </source>
</evidence>
<evidence type="ECO:0000256" key="4">
    <source>
        <dbReference type="ARBA" id="ARBA00022741"/>
    </source>
</evidence>
<keyword evidence="7" id="KW-1133">Transmembrane helix</keyword>
<dbReference type="Pfam" id="PF02518">
    <property type="entry name" value="HATPase_c"/>
    <property type="match status" value="1"/>
</dbReference>
<reference evidence="9 10" key="1">
    <citation type="submission" date="2014-08" db="EMBL/GenBank/DDBJ databases">
        <authorList>
            <person name="Hassan Y.I."/>
            <person name="Lepp D."/>
            <person name="Zhou T."/>
        </authorList>
    </citation>
    <scope>NUCLEOTIDE SEQUENCE [LARGE SCALE GENOMIC DNA]</scope>
    <source>
        <strain evidence="9 10">IFO13584</strain>
    </source>
</reference>
<dbReference type="InterPro" id="IPR036097">
    <property type="entry name" value="HisK_dim/P_sf"/>
</dbReference>
<evidence type="ECO:0000259" key="8">
    <source>
        <dbReference type="PROSITE" id="PS50109"/>
    </source>
</evidence>
<dbReference type="AlphaFoldDB" id="A0A087M7C8"/>
<name>A0A087M7C8_9HYPH</name>
<dbReference type="GO" id="GO:0000155">
    <property type="term" value="F:phosphorelay sensor kinase activity"/>
    <property type="evidence" value="ECO:0007669"/>
    <property type="project" value="InterPro"/>
</dbReference>
<dbReference type="STRING" id="46914.JP75_01105"/>
<dbReference type="InterPro" id="IPR004358">
    <property type="entry name" value="Sig_transdc_His_kin-like_C"/>
</dbReference>
<feature type="transmembrane region" description="Helical" evidence="7">
    <location>
        <begin position="20"/>
        <end position="42"/>
    </location>
</feature>
<dbReference type="SUPFAM" id="SSF55874">
    <property type="entry name" value="ATPase domain of HSP90 chaperone/DNA topoisomerase II/histidine kinase"/>
    <property type="match status" value="1"/>
</dbReference>
<dbReference type="Gene3D" id="3.30.565.10">
    <property type="entry name" value="Histidine kinase-like ATPase, C-terminal domain"/>
    <property type="match status" value="1"/>
</dbReference>
<keyword evidence="6" id="KW-0067">ATP-binding</keyword>
<accession>A0A087M7C8</accession>
<evidence type="ECO:0000256" key="5">
    <source>
        <dbReference type="ARBA" id="ARBA00022777"/>
    </source>
</evidence>
<sequence length="475" mass="51296">MTDESNVTPGRFSGLSNKLIAAIIAVILLVEIIVYLPSLATFRASWLDDRLRVGIVAARVLDAVPDVMALPRNLTDRLLTSAGAYAIVYRRAGQSQLIELADPVTPERVVTADMRQRDLPSLIVGALDTLFAGPGRTLRIVGEGDLDESLVEILMPERPLRSDMIDYSRNIVLASLGIAAVTAFALYMLVSRLFILPVQRLTTNILRFRKAPENATLILAPTQRADEIGVLERELAAMESELFAMLRQQRHLADLGLAVAKINHDLRNTLTSAQLLSDQVATLDDPKVQRLAPRLVTTLDRAIGFAQSVLDYGREAASVPQPTQVSLKALVDDAAFEAHLVGHPTVAFSASVPEDLLVYVDAGQMTRVLVNLLKNAREALEASQKPGEHRIDVTAGAEGAVATLSVTDNGPGLPPRARDNLFIAFEGSARAGGTGLGLAIARELTEANGGTLRHVDMEEPGTRFTLTLPKDIHSL</sequence>
<keyword evidence="3" id="KW-0808">Transferase</keyword>
<proteinExistence type="predicted"/>
<feature type="domain" description="Histidine kinase" evidence="8">
    <location>
        <begin position="261"/>
        <end position="472"/>
    </location>
</feature>
<dbReference type="InterPro" id="IPR036890">
    <property type="entry name" value="HATPase_C_sf"/>
</dbReference>
<dbReference type="PROSITE" id="PS50109">
    <property type="entry name" value="HIS_KIN"/>
    <property type="match status" value="1"/>
</dbReference>
<dbReference type="EC" id="2.7.13.3" evidence="2"/>
<gene>
    <name evidence="9" type="ORF">JP75_01105</name>
</gene>
<dbReference type="PANTHER" id="PTHR44936:SF10">
    <property type="entry name" value="SENSOR PROTEIN RSTB"/>
    <property type="match status" value="1"/>
</dbReference>
<evidence type="ECO:0000256" key="7">
    <source>
        <dbReference type="SAM" id="Phobius"/>
    </source>
</evidence>
<dbReference type="PANTHER" id="PTHR44936">
    <property type="entry name" value="SENSOR PROTEIN CREC"/>
    <property type="match status" value="1"/>
</dbReference>
<dbReference type="Proteomes" id="UP000028981">
    <property type="component" value="Unassembled WGS sequence"/>
</dbReference>
<evidence type="ECO:0000256" key="2">
    <source>
        <dbReference type="ARBA" id="ARBA00012438"/>
    </source>
</evidence>
<dbReference type="InterPro" id="IPR005467">
    <property type="entry name" value="His_kinase_dom"/>
</dbReference>
<keyword evidence="10" id="KW-1185">Reference proteome</keyword>
<protein>
    <recommendedName>
        <fullName evidence="2">histidine kinase</fullName>
        <ecNumber evidence="2">2.7.13.3</ecNumber>
    </recommendedName>
</protein>
<dbReference type="SUPFAM" id="SSF47384">
    <property type="entry name" value="Homodimeric domain of signal transducing histidine kinase"/>
    <property type="match status" value="1"/>
</dbReference>
<evidence type="ECO:0000256" key="6">
    <source>
        <dbReference type="ARBA" id="ARBA00022840"/>
    </source>
</evidence>
<dbReference type="InterPro" id="IPR003594">
    <property type="entry name" value="HATPase_dom"/>
</dbReference>
<evidence type="ECO:0000313" key="9">
    <source>
        <dbReference type="EMBL" id="KFL32781.1"/>
    </source>
</evidence>
<evidence type="ECO:0000256" key="3">
    <source>
        <dbReference type="ARBA" id="ARBA00022679"/>
    </source>
</evidence>
<comment type="catalytic activity">
    <reaction evidence="1">
        <text>ATP + protein L-histidine = ADP + protein N-phospho-L-histidine.</text>
        <dbReference type="EC" id="2.7.13.3"/>
    </reaction>
</comment>
<dbReference type="EMBL" id="JQGC01000001">
    <property type="protein sequence ID" value="KFL32781.1"/>
    <property type="molecule type" value="Genomic_DNA"/>
</dbReference>